<accession>A0A9P1DF66</accession>
<reference evidence="1" key="1">
    <citation type="submission" date="2022-10" db="EMBL/GenBank/DDBJ databases">
        <authorList>
            <person name="Chen Y."/>
            <person name="Dougan E. K."/>
            <person name="Chan C."/>
            <person name="Rhodes N."/>
            <person name="Thang M."/>
        </authorList>
    </citation>
    <scope>NUCLEOTIDE SEQUENCE</scope>
</reference>
<dbReference type="EMBL" id="CAMXCT020004419">
    <property type="protein sequence ID" value="CAL1162293.1"/>
    <property type="molecule type" value="Genomic_DNA"/>
</dbReference>
<organism evidence="1">
    <name type="scientific">Cladocopium goreaui</name>
    <dbReference type="NCBI Taxonomy" id="2562237"/>
    <lineage>
        <taxon>Eukaryota</taxon>
        <taxon>Sar</taxon>
        <taxon>Alveolata</taxon>
        <taxon>Dinophyceae</taxon>
        <taxon>Suessiales</taxon>
        <taxon>Symbiodiniaceae</taxon>
        <taxon>Cladocopium</taxon>
    </lineage>
</organism>
<dbReference type="EMBL" id="CAMXCT010004419">
    <property type="protein sequence ID" value="CAI4008918.1"/>
    <property type="molecule type" value="Genomic_DNA"/>
</dbReference>
<protein>
    <submittedName>
        <fullName evidence="1">Uncharacterized protein</fullName>
    </submittedName>
</protein>
<proteinExistence type="predicted"/>
<name>A0A9P1DF66_9DINO</name>
<dbReference type="AlphaFoldDB" id="A0A9P1DF66"/>
<evidence type="ECO:0000313" key="3">
    <source>
        <dbReference type="Proteomes" id="UP001152797"/>
    </source>
</evidence>
<reference evidence="2" key="2">
    <citation type="submission" date="2024-04" db="EMBL/GenBank/DDBJ databases">
        <authorList>
            <person name="Chen Y."/>
            <person name="Shah S."/>
            <person name="Dougan E. K."/>
            <person name="Thang M."/>
            <person name="Chan C."/>
        </authorList>
    </citation>
    <scope>NUCLEOTIDE SEQUENCE [LARGE SCALE GENOMIC DNA]</scope>
</reference>
<evidence type="ECO:0000313" key="2">
    <source>
        <dbReference type="EMBL" id="CAL1162293.1"/>
    </source>
</evidence>
<dbReference type="Proteomes" id="UP001152797">
    <property type="component" value="Unassembled WGS sequence"/>
</dbReference>
<gene>
    <name evidence="1" type="ORF">C1SCF055_LOCUS34309</name>
</gene>
<comment type="caution">
    <text evidence="1">The sequence shown here is derived from an EMBL/GenBank/DDBJ whole genome shotgun (WGS) entry which is preliminary data.</text>
</comment>
<evidence type="ECO:0000313" key="1">
    <source>
        <dbReference type="EMBL" id="CAI4008918.1"/>
    </source>
</evidence>
<dbReference type="EMBL" id="CAMXCT030004419">
    <property type="protein sequence ID" value="CAL4796230.1"/>
    <property type="molecule type" value="Genomic_DNA"/>
</dbReference>
<feature type="non-terminal residue" evidence="1">
    <location>
        <position position="1"/>
    </location>
</feature>
<sequence length="90" mass="10140">VIEILRGYHNDMSGYILGNPTLSEHRAQLSEMARRFRECANLLTELYFFEPPLDRFVSEVQVLLHHGADSAQSAIAVINVAEIKARDAGR</sequence>
<keyword evidence="3" id="KW-1185">Reference proteome</keyword>